<evidence type="ECO:0000313" key="3">
    <source>
        <dbReference type="Proteomes" id="UP000677265"/>
    </source>
</evidence>
<dbReference type="RefSeq" id="WP_213148019.1">
    <property type="nucleotide sequence ID" value="NZ_JAGYPE020000036.1"/>
</dbReference>
<organism evidence="1">
    <name type="scientific">Neobacillus citreus</name>
    <dbReference type="NCBI Taxonomy" id="2833578"/>
    <lineage>
        <taxon>Bacteria</taxon>
        <taxon>Bacillati</taxon>
        <taxon>Bacillota</taxon>
        <taxon>Bacilli</taxon>
        <taxon>Bacillales</taxon>
        <taxon>Bacillaceae</taxon>
        <taxon>Neobacillus</taxon>
    </lineage>
</organism>
<sequence>MKTFKLFSLEVVENDKSVEVPLEDGLILNKEDERSTWLIEAYTTDLSLYDYFKKISEQNREVIVEAVITKKENAPAYFQTKIASLTKFERHASVLFLGHLRRNKSDYSELLLDSLIQKGLSGDALLAEFKDKMKSKPKLKVHNT</sequence>
<keyword evidence="3" id="KW-1185">Reference proteome</keyword>
<evidence type="ECO:0000313" key="1">
    <source>
        <dbReference type="EMBL" id="MBS4188230.1"/>
    </source>
</evidence>
<reference evidence="1" key="1">
    <citation type="submission" date="2021-05" db="EMBL/GenBank/DDBJ databases">
        <title>Novel Bacillus species.</title>
        <authorList>
            <person name="Liu G."/>
        </authorList>
    </citation>
    <scope>NUCLEOTIDE SEQUENCE</scope>
    <source>
        <strain evidence="1 3">FJAT-50051</strain>
    </source>
</reference>
<dbReference type="Pfam" id="PF14183">
    <property type="entry name" value="YwpF"/>
    <property type="match status" value="1"/>
</dbReference>
<protein>
    <submittedName>
        <fullName evidence="1">YwpF-like family protein</fullName>
    </submittedName>
</protein>
<dbReference type="EMBL" id="JAGYPE010000010">
    <property type="protein sequence ID" value="MBS4188230.1"/>
    <property type="molecule type" value="Genomic_DNA"/>
</dbReference>
<evidence type="ECO:0000313" key="2">
    <source>
        <dbReference type="EMBL" id="MCH6267424.1"/>
    </source>
</evidence>
<dbReference type="Proteomes" id="UP000677265">
    <property type="component" value="Unassembled WGS sequence"/>
</dbReference>
<proteinExistence type="predicted"/>
<dbReference type="AlphaFoldDB" id="A0A942YG19"/>
<accession>A0A942YG19</accession>
<dbReference type="EMBL" id="JAGYPE020000036">
    <property type="protein sequence ID" value="MCH6267424.1"/>
    <property type="molecule type" value="Genomic_DNA"/>
</dbReference>
<dbReference type="InterPro" id="IPR025573">
    <property type="entry name" value="YwpF"/>
</dbReference>
<name>A0A942YG19_9BACI</name>
<comment type="caution">
    <text evidence="1">The sequence shown here is derived from an EMBL/GenBank/DDBJ whole genome shotgun (WGS) entry which is preliminary data.</text>
</comment>
<gene>
    <name evidence="2" type="ORF">KHB02_018035</name>
    <name evidence="1" type="ORF">KHB02_43405</name>
</gene>